<dbReference type="AlphaFoldDB" id="A0A9K3PQ07"/>
<keyword evidence="1" id="KW-0732">Signal</keyword>
<organism evidence="2 3">
    <name type="scientific">Nitzschia inconspicua</name>
    <dbReference type="NCBI Taxonomy" id="303405"/>
    <lineage>
        <taxon>Eukaryota</taxon>
        <taxon>Sar</taxon>
        <taxon>Stramenopiles</taxon>
        <taxon>Ochrophyta</taxon>
        <taxon>Bacillariophyta</taxon>
        <taxon>Bacillariophyceae</taxon>
        <taxon>Bacillariophycidae</taxon>
        <taxon>Bacillariales</taxon>
        <taxon>Bacillariaceae</taxon>
        <taxon>Nitzschia</taxon>
    </lineage>
</organism>
<feature type="signal peptide" evidence="1">
    <location>
        <begin position="1"/>
        <end position="23"/>
    </location>
</feature>
<evidence type="ECO:0000313" key="3">
    <source>
        <dbReference type="Proteomes" id="UP000693970"/>
    </source>
</evidence>
<name>A0A9K3PQ07_9STRA</name>
<dbReference type="EMBL" id="JAGRRH010000017">
    <property type="protein sequence ID" value="KAG7352994.1"/>
    <property type="molecule type" value="Genomic_DNA"/>
</dbReference>
<reference evidence="2" key="2">
    <citation type="submission" date="2021-04" db="EMBL/GenBank/DDBJ databases">
        <authorList>
            <person name="Podell S."/>
        </authorList>
    </citation>
    <scope>NUCLEOTIDE SEQUENCE</scope>
    <source>
        <strain evidence="2">Hildebrandi</strain>
    </source>
</reference>
<evidence type="ECO:0000313" key="2">
    <source>
        <dbReference type="EMBL" id="KAG7352994.1"/>
    </source>
</evidence>
<feature type="chain" id="PRO_5039921696" evidence="1">
    <location>
        <begin position="24"/>
        <end position="101"/>
    </location>
</feature>
<sequence>MIRSTFLAICFIVLASNLDQTNGLAAIVRRVRNAGLFGIRRAQRTPRVAPSAPFVAPTPPAAKVQPAVNLVTAFNSFDADLYRREMTDLVYERNMQRLHVK</sequence>
<reference evidence="2" key="1">
    <citation type="journal article" date="2021" name="Sci. Rep.">
        <title>Diploid genomic architecture of Nitzschia inconspicua, an elite biomass production diatom.</title>
        <authorList>
            <person name="Oliver A."/>
            <person name="Podell S."/>
            <person name="Pinowska A."/>
            <person name="Traller J.C."/>
            <person name="Smith S.R."/>
            <person name="McClure R."/>
            <person name="Beliaev A."/>
            <person name="Bohutskyi P."/>
            <person name="Hill E.A."/>
            <person name="Rabines A."/>
            <person name="Zheng H."/>
            <person name="Allen L.Z."/>
            <person name="Kuo A."/>
            <person name="Grigoriev I.V."/>
            <person name="Allen A.E."/>
            <person name="Hazlebeck D."/>
            <person name="Allen E.E."/>
        </authorList>
    </citation>
    <scope>NUCLEOTIDE SEQUENCE</scope>
    <source>
        <strain evidence="2">Hildebrandi</strain>
    </source>
</reference>
<evidence type="ECO:0000256" key="1">
    <source>
        <dbReference type="SAM" id="SignalP"/>
    </source>
</evidence>
<gene>
    <name evidence="2" type="ORF">IV203_009042</name>
</gene>
<accession>A0A9K3PQ07</accession>
<dbReference type="Proteomes" id="UP000693970">
    <property type="component" value="Unassembled WGS sequence"/>
</dbReference>
<protein>
    <submittedName>
        <fullName evidence="2">Uncharacterized protein</fullName>
    </submittedName>
</protein>
<proteinExistence type="predicted"/>
<comment type="caution">
    <text evidence="2">The sequence shown here is derived from an EMBL/GenBank/DDBJ whole genome shotgun (WGS) entry which is preliminary data.</text>
</comment>
<keyword evidence="3" id="KW-1185">Reference proteome</keyword>
<dbReference type="OrthoDB" id="52830at2759"/>